<dbReference type="RefSeq" id="WP_208845788.1">
    <property type="nucleotide sequence ID" value="NZ_JAGGDJ010000001.1"/>
</dbReference>
<organism evidence="1 2">
    <name type="scientific">Paenibacillus artemisiicola</name>
    <dbReference type="NCBI Taxonomy" id="1172618"/>
    <lineage>
        <taxon>Bacteria</taxon>
        <taxon>Bacillati</taxon>
        <taxon>Bacillota</taxon>
        <taxon>Bacilli</taxon>
        <taxon>Bacillales</taxon>
        <taxon>Paenibacillaceae</taxon>
        <taxon>Paenibacillus</taxon>
    </lineage>
</organism>
<sequence>MQSKVLTNAQIEQFIELGYVHLEEAFPRKAALAAQDYLWAQVEKRGVRKQDRSTWNQPMVHIREQFDAEEFQVCNTLRLADAIEDVVGAGRWKERSVYGQEGDKTLWGWWPVNFAAGADQPWDVPTNGWHWDGMSRPHYVDSPEQGLLLLCIFSDIGMRSGSTLVAEGSHKIVSKLLAEHGDGPMAGEAIQLANRSHPWLRELTNTKESDTGAVDVYADGAAAQAAPAAEAGNRVAAFMEREHADADGFRLRVVETPASAGDVLLCHPFLYHCASQNHSGVPRFMCNRATPLVRRMNLNRANPAEYSPLELSVRQSFVRA</sequence>
<dbReference type="Gene3D" id="2.60.120.620">
    <property type="entry name" value="q2cbj1_9rhob like domain"/>
    <property type="match status" value="1"/>
</dbReference>
<evidence type="ECO:0000313" key="1">
    <source>
        <dbReference type="EMBL" id="MBO7742821.1"/>
    </source>
</evidence>
<comment type="caution">
    <text evidence="1">The sequence shown here is derived from an EMBL/GenBank/DDBJ whole genome shotgun (WGS) entry which is preliminary data.</text>
</comment>
<dbReference type="GO" id="GO:0051213">
    <property type="term" value="F:dioxygenase activity"/>
    <property type="evidence" value="ECO:0007669"/>
    <property type="project" value="UniProtKB-KW"/>
</dbReference>
<dbReference type="EMBL" id="JAGGDJ010000001">
    <property type="protein sequence ID" value="MBO7742821.1"/>
    <property type="molecule type" value="Genomic_DNA"/>
</dbReference>
<reference evidence="1 2" key="1">
    <citation type="submission" date="2021-03" db="EMBL/GenBank/DDBJ databases">
        <title>Paenibacillus artemisicola MWE-103 whole genome sequence.</title>
        <authorList>
            <person name="Ham Y.J."/>
        </authorList>
    </citation>
    <scope>NUCLEOTIDE SEQUENCE [LARGE SCALE GENOMIC DNA]</scope>
    <source>
        <strain evidence="1 2">MWE-103</strain>
    </source>
</reference>
<proteinExistence type="predicted"/>
<dbReference type="SUPFAM" id="SSF51197">
    <property type="entry name" value="Clavaminate synthase-like"/>
    <property type="match status" value="1"/>
</dbReference>
<protein>
    <submittedName>
        <fullName evidence="1">Phytanoyl-CoA dioxygenase family protein</fullName>
    </submittedName>
</protein>
<gene>
    <name evidence="1" type="ORF">I8J29_01345</name>
</gene>
<dbReference type="InterPro" id="IPR008775">
    <property type="entry name" value="Phytyl_CoA_dOase-like"/>
</dbReference>
<evidence type="ECO:0000313" key="2">
    <source>
        <dbReference type="Proteomes" id="UP000670947"/>
    </source>
</evidence>
<dbReference type="Proteomes" id="UP000670947">
    <property type="component" value="Unassembled WGS sequence"/>
</dbReference>
<dbReference type="Pfam" id="PF05721">
    <property type="entry name" value="PhyH"/>
    <property type="match status" value="1"/>
</dbReference>
<keyword evidence="1" id="KW-0560">Oxidoreductase</keyword>
<accession>A0ABS3W3D7</accession>
<keyword evidence="2" id="KW-1185">Reference proteome</keyword>
<name>A0ABS3W3D7_9BACL</name>
<keyword evidence="1" id="KW-0223">Dioxygenase</keyword>